<dbReference type="RefSeq" id="XP_008091225.1">
    <property type="nucleotide sequence ID" value="XM_008093034.1"/>
</dbReference>
<dbReference type="GeneID" id="24407741"/>
<dbReference type="Proteomes" id="UP000008782">
    <property type="component" value="Unassembled WGS sequence"/>
</dbReference>
<dbReference type="HOGENOM" id="CLU_1906588_0_0_1"/>
<dbReference type="VEuPathDB" id="FungiDB:GLRG_02376"/>
<dbReference type="EMBL" id="GG697336">
    <property type="protein sequence ID" value="EFQ27205.1"/>
    <property type="molecule type" value="Genomic_DNA"/>
</dbReference>
<reference evidence="2" key="1">
    <citation type="journal article" date="2012" name="Nat. Genet.">
        <title>Lifestyle transitions in plant pathogenic Colletotrichum fungi deciphered by genome and transcriptome analyses.</title>
        <authorList>
            <person name="O'Connell R.J."/>
            <person name="Thon M.R."/>
            <person name="Hacquard S."/>
            <person name="Amyotte S.G."/>
            <person name="Kleemann J."/>
            <person name="Torres M.F."/>
            <person name="Damm U."/>
            <person name="Buiate E.A."/>
            <person name="Epstein L."/>
            <person name="Alkan N."/>
            <person name="Altmueller J."/>
            <person name="Alvarado-Balderrama L."/>
            <person name="Bauser C.A."/>
            <person name="Becker C."/>
            <person name="Birren B.W."/>
            <person name="Chen Z."/>
            <person name="Choi J."/>
            <person name="Crouch J.A."/>
            <person name="Duvick J.P."/>
            <person name="Farman M.A."/>
            <person name="Gan P."/>
            <person name="Heiman D."/>
            <person name="Henrissat B."/>
            <person name="Howard R.J."/>
            <person name="Kabbage M."/>
            <person name="Koch C."/>
            <person name="Kracher B."/>
            <person name="Kubo Y."/>
            <person name="Law A.D."/>
            <person name="Lebrun M.-H."/>
            <person name="Lee Y.-H."/>
            <person name="Miyara I."/>
            <person name="Moore N."/>
            <person name="Neumann U."/>
            <person name="Nordstroem K."/>
            <person name="Panaccione D.G."/>
            <person name="Panstruga R."/>
            <person name="Place M."/>
            <person name="Proctor R.H."/>
            <person name="Prusky D."/>
            <person name="Rech G."/>
            <person name="Reinhardt R."/>
            <person name="Rollins J.A."/>
            <person name="Rounsley S."/>
            <person name="Schardl C.L."/>
            <person name="Schwartz D.C."/>
            <person name="Shenoy N."/>
            <person name="Shirasu K."/>
            <person name="Sikhakolli U.R."/>
            <person name="Stueber K."/>
            <person name="Sukno S.A."/>
            <person name="Sweigard J.A."/>
            <person name="Takano Y."/>
            <person name="Takahara H."/>
            <person name="Trail F."/>
            <person name="van der Does H.C."/>
            <person name="Voll L.M."/>
            <person name="Will I."/>
            <person name="Young S."/>
            <person name="Zeng Q."/>
            <person name="Zhang J."/>
            <person name="Zhou S."/>
            <person name="Dickman M.B."/>
            <person name="Schulze-Lefert P."/>
            <person name="Ver Loren van Themaat E."/>
            <person name="Ma L.-J."/>
            <person name="Vaillancourt L.J."/>
        </authorList>
    </citation>
    <scope>NUCLEOTIDE SEQUENCE [LARGE SCALE GENOMIC DNA]</scope>
    <source>
        <strain evidence="2">M1.001 / M2 / FGSC 10212</strain>
    </source>
</reference>
<accession>E3Q8J3</accession>
<protein>
    <submittedName>
        <fullName evidence="1">Uncharacterized protein</fullName>
    </submittedName>
</protein>
<evidence type="ECO:0000313" key="1">
    <source>
        <dbReference type="EMBL" id="EFQ27205.1"/>
    </source>
</evidence>
<evidence type="ECO:0000313" key="2">
    <source>
        <dbReference type="Proteomes" id="UP000008782"/>
    </source>
</evidence>
<sequence length="133" mass="14493">MASFAVVIHHHHRVERPGPKGGIGAQYQIAKEVPWAGDKLAVKSMLCIKVPCRASNVDETPAHIQSHGTLNFPFVLSLCCHRERWLAASDDARQTTGALIGKSFKRQSRNLGVGYSVGYPTTRNPTNLSGDDS</sequence>
<proteinExistence type="predicted"/>
<keyword evidence="2" id="KW-1185">Reference proteome</keyword>
<gene>
    <name evidence="1" type="ORF">GLRG_02376</name>
</gene>
<dbReference type="AlphaFoldDB" id="E3Q8J3"/>
<organism evidence="2">
    <name type="scientific">Colletotrichum graminicola (strain M1.001 / M2 / FGSC 10212)</name>
    <name type="common">Maize anthracnose fungus</name>
    <name type="synonym">Glomerella graminicola</name>
    <dbReference type="NCBI Taxonomy" id="645133"/>
    <lineage>
        <taxon>Eukaryota</taxon>
        <taxon>Fungi</taxon>
        <taxon>Dikarya</taxon>
        <taxon>Ascomycota</taxon>
        <taxon>Pezizomycotina</taxon>
        <taxon>Sordariomycetes</taxon>
        <taxon>Hypocreomycetidae</taxon>
        <taxon>Glomerellales</taxon>
        <taxon>Glomerellaceae</taxon>
        <taxon>Colletotrichum</taxon>
        <taxon>Colletotrichum graminicola species complex</taxon>
    </lineage>
</organism>
<name>E3Q8J3_COLGM</name>